<dbReference type="InterPro" id="IPR036217">
    <property type="entry name" value="MethylDNA_cys_MeTrfase_DNAb"/>
</dbReference>
<dbReference type="PANTHER" id="PTHR10815:SF5">
    <property type="entry name" value="METHYLATED-DNA--PROTEIN-CYSTEINE METHYLTRANSFERASE"/>
    <property type="match status" value="1"/>
</dbReference>
<dbReference type="Gene3D" id="1.10.10.10">
    <property type="entry name" value="Winged helix-like DNA-binding domain superfamily/Winged helix DNA-binding domain"/>
    <property type="match status" value="1"/>
</dbReference>
<sequence>MLLTMAGTAYTIFDTMMGRCGIAWGSGGVLAVQLAESREIDTRRRLLRLCPDTRESRAEAWIEPVIDGLSAALRGEPWDFSDVPLDLGGIPGFDCRVYAALRAIPRGETLTFAEIAKQLRSSGAVHAVGQAIRRNPFTLIVPCHRALAAAGDTSGICANGGTITRRRLLSLEGALATSGPSLLDVLLPFAPPRQADR</sequence>
<keyword evidence="1" id="KW-0227">DNA damage</keyword>
<reference evidence="3" key="1">
    <citation type="journal article" date="2004" name="Nat. Biotechnol.">
        <title>Complete genome sequence of the metabolically versatile photosynthetic bacterium Rhodopseudomonas palustris.</title>
        <authorList>
            <person name="Larimer F.W."/>
            <person name="Chain P."/>
            <person name="Hauser L."/>
            <person name="Lamerdin J."/>
            <person name="Malfatti S."/>
            <person name="Do L."/>
            <person name="Land M.L."/>
            <person name="Pelletier D.A."/>
            <person name="Beatty J.T."/>
            <person name="Lang A.S."/>
            <person name="Tabita F.R."/>
            <person name="Gibson J.L."/>
            <person name="Hanson T.E."/>
            <person name="Bobst C."/>
            <person name="Torres J.L."/>
            <person name="Peres C."/>
            <person name="Harrison F.H."/>
            <person name="Gibson J."/>
            <person name="Harwood C.S."/>
        </authorList>
    </citation>
    <scope>NUCLEOTIDE SEQUENCE [LARGE SCALE GENOMIC DNA]</scope>
    <source>
        <strain evidence="3">CGA009</strain>
    </source>
</reference>
<keyword evidence="3" id="KW-0808">Transferase</keyword>
<evidence type="ECO:0000256" key="1">
    <source>
        <dbReference type="ARBA" id="ARBA00022763"/>
    </source>
</evidence>
<dbReference type="STRING" id="258594.RPA4762"/>
<proteinExistence type="predicted"/>
<dbReference type="SUPFAM" id="SSF53155">
    <property type="entry name" value="Methylated DNA-protein cysteine methyltransferase domain"/>
    <property type="match status" value="1"/>
</dbReference>
<name>Q6N0K0_RHOPA</name>
<dbReference type="PhylomeDB" id="Q6N0K0"/>
<accession>Q6N0K0</accession>
<evidence type="ECO:0000259" key="2">
    <source>
        <dbReference type="Pfam" id="PF01035"/>
    </source>
</evidence>
<dbReference type="NCBIfam" id="TIGR00589">
    <property type="entry name" value="ogt"/>
    <property type="match status" value="1"/>
</dbReference>
<dbReference type="CDD" id="cd06445">
    <property type="entry name" value="ATase"/>
    <property type="match status" value="1"/>
</dbReference>
<dbReference type="SUPFAM" id="SSF46767">
    <property type="entry name" value="Methylated DNA-protein cysteine methyltransferase, C-terminal domain"/>
    <property type="match status" value="1"/>
</dbReference>
<dbReference type="Pfam" id="PF01035">
    <property type="entry name" value="DNA_binding_1"/>
    <property type="match status" value="1"/>
</dbReference>
<dbReference type="InterPro" id="IPR036631">
    <property type="entry name" value="MGMT_N_sf"/>
</dbReference>
<dbReference type="HOGENOM" id="CLU_000445_52_2_5"/>
<dbReference type="GO" id="GO:0032259">
    <property type="term" value="P:methylation"/>
    <property type="evidence" value="ECO:0007669"/>
    <property type="project" value="UniProtKB-KW"/>
</dbReference>
<evidence type="ECO:0000313" key="3">
    <source>
        <dbReference type="EMBL" id="CAE30202.1"/>
    </source>
</evidence>
<dbReference type="EMBL" id="BX572608">
    <property type="protein sequence ID" value="CAE30202.1"/>
    <property type="molecule type" value="Genomic_DNA"/>
</dbReference>
<dbReference type="InterPro" id="IPR014048">
    <property type="entry name" value="MethylDNA_cys_MeTrfase_DNA-bd"/>
</dbReference>
<organism evidence="3">
    <name type="scientific">Rhodopseudomonas palustris (strain ATCC BAA-98 / CGA009)</name>
    <dbReference type="NCBI Taxonomy" id="258594"/>
    <lineage>
        <taxon>Bacteria</taxon>
        <taxon>Pseudomonadati</taxon>
        <taxon>Pseudomonadota</taxon>
        <taxon>Alphaproteobacteria</taxon>
        <taxon>Hyphomicrobiales</taxon>
        <taxon>Nitrobacteraceae</taxon>
        <taxon>Rhodopseudomonas</taxon>
    </lineage>
</organism>
<dbReference type="InterPro" id="IPR036388">
    <property type="entry name" value="WH-like_DNA-bd_sf"/>
</dbReference>
<dbReference type="PANTHER" id="PTHR10815">
    <property type="entry name" value="METHYLATED-DNA--PROTEIN-CYSTEINE METHYLTRANSFERASE"/>
    <property type="match status" value="1"/>
</dbReference>
<feature type="domain" description="Methylated-DNA-[protein]-cysteine S-methyltransferase DNA binding" evidence="2">
    <location>
        <begin position="93"/>
        <end position="174"/>
    </location>
</feature>
<dbReference type="GO" id="GO:0003908">
    <property type="term" value="F:methylated-DNA-[protein]-cysteine S-methyltransferase activity"/>
    <property type="evidence" value="ECO:0007669"/>
    <property type="project" value="InterPro"/>
</dbReference>
<dbReference type="GO" id="GO:0006281">
    <property type="term" value="P:DNA repair"/>
    <property type="evidence" value="ECO:0007669"/>
    <property type="project" value="InterPro"/>
</dbReference>
<protein>
    <submittedName>
        <fullName evidence="3">O-6-methylguanine-DNA methyltransferase</fullName>
    </submittedName>
</protein>
<gene>
    <name evidence="3" type="primary">ogt2</name>
    <name evidence="3" type="ordered locus">RPA4762</name>
</gene>
<dbReference type="eggNOG" id="COG0350">
    <property type="taxonomic scope" value="Bacteria"/>
</dbReference>
<dbReference type="AlphaFoldDB" id="Q6N0K0"/>
<keyword evidence="3" id="KW-0489">Methyltransferase</keyword>